<dbReference type="GO" id="GO:0050361">
    <property type="term" value="F:tryptophan 2-monooxygenase activity"/>
    <property type="evidence" value="ECO:0007669"/>
    <property type="project" value="UniProtKB-EC"/>
</dbReference>
<evidence type="ECO:0000259" key="7">
    <source>
        <dbReference type="Pfam" id="PF01593"/>
    </source>
</evidence>
<accession>A0A1H4L9C8</accession>
<evidence type="ECO:0000313" key="8">
    <source>
        <dbReference type="EMBL" id="SEB67380.1"/>
    </source>
</evidence>
<comment type="similarity">
    <text evidence="2">Belongs to the tryptophan 2-monooxygenase family.</text>
</comment>
<dbReference type="RefSeq" id="WP_074653082.1">
    <property type="nucleotide sequence ID" value="NZ_FNSD01000001.1"/>
</dbReference>
<dbReference type="SUPFAM" id="SSF54373">
    <property type="entry name" value="FAD-linked reductases, C-terminal domain"/>
    <property type="match status" value="1"/>
</dbReference>
<dbReference type="EMBL" id="FNSD01000001">
    <property type="protein sequence ID" value="SEB67380.1"/>
    <property type="molecule type" value="Genomic_DNA"/>
</dbReference>
<dbReference type="PANTHER" id="PTHR10742:SF410">
    <property type="entry name" value="LYSINE-SPECIFIC HISTONE DEMETHYLASE 2"/>
    <property type="match status" value="1"/>
</dbReference>
<evidence type="ECO:0000256" key="6">
    <source>
        <dbReference type="ARBA" id="ARBA00047321"/>
    </source>
</evidence>
<dbReference type="PANTHER" id="PTHR10742">
    <property type="entry name" value="FLAVIN MONOAMINE OXIDASE"/>
    <property type="match status" value="1"/>
</dbReference>
<evidence type="ECO:0000256" key="1">
    <source>
        <dbReference type="ARBA" id="ARBA00004814"/>
    </source>
</evidence>
<dbReference type="EC" id="1.13.12.3" evidence="3"/>
<proteinExistence type="inferred from homology"/>
<protein>
    <recommendedName>
        <fullName evidence="4">Tryptophan 2-monooxygenase</fullName>
        <ecNumber evidence="3">1.13.12.3</ecNumber>
    </recommendedName>
</protein>
<name>A0A1H4L9C8_9BACT</name>
<dbReference type="GO" id="GO:0009851">
    <property type="term" value="P:auxin biosynthetic process"/>
    <property type="evidence" value="ECO:0007669"/>
    <property type="project" value="UniProtKB-KW"/>
</dbReference>
<dbReference type="InterPro" id="IPR050281">
    <property type="entry name" value="Flavin_monoamine_oxidase"/>
</dbReference>
<dbReference type="AlphaFoldDB" id="A0A1H4L9C8"/>
<dbReference type="Gene3D" id="3.50.50.60">
    <property type="entry name" value="FAD/NAD(P)-binding domain"/>
    <property type="match status" value="1"/>
</dbReference>
<keyword evidence="5" id="KW-0073">Auxin biosynthesis</keyword>
<evidence type="ECO:0000256" key="5">
    <source>
        <dbReference type="ARBA" id="ARBA00023070"/>
    </source>
</evidence>
<feature type="domain" description="Amine oxidase" evidence="7">
    <location>
        <begin position="11"/>
        <end position="441"/>
    </location>
</feature>
<organism evidence="8 9">
    <name type="scientific">Terriglobus roseus</name>
    <dbReference type="NCBI Taxonomy" id="392734"/>
    <lineage>
        <taxon>Bacteria</taxon>
        <taxon>Pseudomonadati</taxon>
        <taxon>Acidobacteriota</taxon>
        <taxon>Terriglobia</taxon>
        <taxon>Terriglobales</taxon>
        <taxon>Acidobacteriaceae</taxon>
        <taxon>Terriglobus</taxon>
    </lineage>
</organism>
<dbReference type="InterPro" id="IPR002937">
    <property type="entry name" value="Amino_oxidase"/>
</dbReference>
<evidence type="ECO:0000313" key="9">
    <source>
        <dbReference type="Proteomes" id="UP000182409"/>
    </source>
</evidence>
<sequence length="444" mass="48040">MKSVLVVGAGVAGLIAAVRLAKAGYDVIVLEARERVGGRILTAHAGDATVELGAEFVHGEPPELLALLQELDLPTFELTGSNFHYTPDGSLFVEDEAESEDEDDKDPFALLEQMTSWSEEHPAEDLSFRDYLSRQDANEKLASGATSYVEGFNAADASRISVRSLALQQRAEDSINGDRASHVRGGYARLPQALAERLARAGGSIRISAHVNEVTWSAGRVGITLTSGEVLEADTAIITLPLGVLQADAVRFTPSPANVIEDARRMAMGQVCRINLVFRTRWWAEIASQQHEALQQLSFLLPTELGGTDEPHFHVFWTGFPSLDPVLTAWSGGPAADRFAALTDHQIAHIACGDLARIFGVTQDQVLDQLVSHHSHDWQRDPFALGAYSWVPVGAVDASERMSLPVEKTLFFAGEHTDTTGHWGTVHGALRSGLRAAAQVLEAN</sequence>
<dbReference type="SUPFAM" id="SSF51905">
    <property type="entry name" value="FAD/NAD(P)-binding domain"/>
    <property type="match status" value="1"/>
</dbReference>
<dbReference type="Proteomes" id="UP000182409">
    <property type="component" value="Unassembled WGS sequence"/>
</dbReference>
<comment type="pathway">
    <text evidence="1">Plant hormone metabolism; auxin biosynthesis.</text>
</comment>
<dbReference type="InterPro" id="IPR036188">
    <property type="entry name" value="FAD/NAD-bd_sf"/>
</dbReference>
<dbReference type="Pfam" id="PF01593">
    <property type="entry name" value="Amino_oxidase"/>
    <property type="match status" value="1"/>
</dbReference>
<reference evidence="8 9" key="1">
    <citation type="submission" date="2016-10" db="EMBL/GenBank/DDBJ databases">
        <authorList>
            <person name="de Groot N.N."/>
        </authorList>
    </citation>
    <scope>NUCLEOTIDE SEQUENCE [LARGE SCALE GENOMIC DNA]</scope>
    <source>
        <strain evidence="8 9">AB35.6</strain>
    </source>
</reference>
<gene>
    <name evidence="8" type="ORF">SAMN05443244_1518</name>
</gene>
<evidence type="ECO:0000256" key="3">
    <source>
        <dbReference type="ARBA" id="ARBA00012535"/>
    </source>
</evidence>
<evidence type="ECO:0000256" key="2">
    <source>
        <dbReference type="ARBA" id="ARBA00005833"/>
    </source>
</evidence>
<dbReference type="OrthoDB" id="56323at2"/>
<evidence type="ECO:0000256" key="4">
    <source>
        <dbReference type="ARBA" id="ARBA00017871"/>
    </source>
</evidence>
<comment type="catalytic activity">
    <reaction evidence="6">
        <text>L-tryptophan + O2 = indole-3-acetamide + CO2 + H2O</text>
        <dbReference type="Rhea" id="RHEA:16165"/>
        <dbReference type="ChEBI" id="CHEBI:15377"/>
        <dbReference type="ChEBI" id="CHEBI:15379"/>
        <dbReference type="ChEBI" id="CHEBI:16031"/>
        <dbReference type="ChEBI" id="CHEBI:16526"/>
        <dbReference type="ChEBI" id="CHEBI:57912"/>
        <dbReference type="EC" id="1.13.12.3"/>
    </reaction>
</comment>